<dbReference type="Gene3D" id="2.60.40.10">
    <property type="entry name" value="Immunoglobulins"/>
    <property type="match status" value="1"/>
</dbReference>
<evidence type="ECO:0000313" key="6">
    <source>
        <dbReference type="EMBL" id="CAA9539424.1"/>
    </source>
</evidence>
<dbReference type="AlphaFoldDB" id="A0A6J4U632"/>
<feature type="domain" description="Glycoside hydrolase family 5" evidence="5">
    <location>
        <begin position="37"/>
        <end position="180"/>
    </location>
</feature>
<dbReference type="InterPro" id="IPR051923">
    <property type="entry name" value="Glycosyl_Hydrolase_39"/>
</dbReference>
<reference evidence="6" key="1">
    <citation type="submission" date="2020-02" db="EMBL/GenBank/DDBJ databases">
        <authorList>
            <person name="Meier V. D."/>
        </authorList>
    </citation>
    <scope>NUCLEOTIDE SEQUENCE</scope>
    <source>
        <strain evidence="6">AVDCRST_MAG30</strain>
    </source>
</reference>
<dbReference type="InterPro" id="IPR017853">
    <property type="entry name" value="GH"/>
</dbReference>
<keyword evidence="2 3" id="KW-0326">Glycosidase</keyword>
<dbReference type="Pfam" id="PF00150">
    <property type="entry name" value="Cellulase"/>
    <property type="match status" value="1"/>
</dbReference>
<dbReference type="GO" id="GO:0004553">
    <property type="term" value="F:hydrolase activity, hydrolyzing O-glycosyl compounds"/>
    <property type="evidence" value="ECO:0007669"/>
    <property type="project" value="InterPro"/>
</dbReference>
<proteinExistence type="inferred from homology"/>
<accession>A0A6J4U632</accession>
<dbReference type="SUPFAM" id="SSF51445">
    <property type="entry name" value="(Trans)glycosidases"/>
    <property type="match status" value="1"/>
</dbReference>
<dbReference type="Gene3D" id="3.20.20.80">
    <property type="entry name" value="Glycosidases"/>
    <property type="match status" value="1"/>
</dbReference>
<evidence type="ECO:0000256" key="3">
    <source>
        <dbReference type="RuleBase" id="RU361153"/>
    </source>
</evidence>
<name>A0A6J4U632_9ACTN</name>
<keyword evidence="4" id="KW-0732">Signal</keyword>
<dbReference type="PANTHER" id="PTHR12631:SF10">
    <property type="entry name" value="BETA-XYLOSIDASE-LIKE PROTEIN-RELATED"/>
    <property type="match status" value="1"/>
</dbReference>
<protein>
    <submittedName>
        <fullName evidence="6">GH39 / GH5</fullName>
    </submittedName>
</protein>
<organism evidence="6">
    <name type="scientific">uncultured Solirubrobacteraceae bacterium</name>
    <dbReference type="NCBI Taxonomy" id="1162706"/>
    <lineage>
        <taxon>Bacteria</taxon>
        <taxon>Bacillati</taxon>
        <taxon>Actinomycetota</taxon>
        <taxon>Thermoleophilia</taxon>
        <taxon>Solirubrobacterales</taxon>
        <taxon>Solirubrobacteraceae</taxon>
        <taxon>environmental samples</taxon>
    </lineage>
</organism>
<feature type="chain" id="PRO_5026988196" evidence="4">
    <location>
        <begin position="25"/>
        <end position="558"/>
    </location>
</feature>
<feature type="signal peptide" evidence="4">
    <location>
        <begin position="1"/>
        <end position="24"/>
    </location>
</feature>
<dbReference type="PROSITE" id="PS51257">
    <property type="entry name" value="PROKAR_LIPOPROTEIN"/>
    <property type="match status" value="1"/>
</dbReference>
<sequence length="558" mass="61780">MLRRALAPLVVLLGCLLAPAAAHAVEPGMVIGPRETNNIDQIERADRAGSDWVRVFVNWATAEPSPGQLDEFYLREFDERVDRARAAGLKVVMVVTNSPGWASGSSSASAPPQDPETYASFIRRYAERYRGRVAAWEIWNEPDEGASWSPAPDPGRYAELLRASYGAVKVSDPGAVVVLGGLVGNHYRFLEQVYAAGGKGSFDAVGLHTDTACLTAPPEEQYREPDGRIGRFSFTGYREVRRSMLANGDDKPIWMTEIGWSTLTTTCQVGGRAGTKPSGVTESQQASYLTRAYRCMQNDPYVAVALWFSVQDVSTSTTRYDHRLGLIRDNGTLKPAYENFSDWANDPSPPASNCGFGVDQDAPKVTILAPRSGQGYLDRLLVVAKATDDDRVVRMELYANGEKVPGSQRRDTFRLDWNGAKNLPDGRNTLTIRARDAANNVGEASVEVVRGNENTLEVAPPKLTISARRAGGRRVRLRGRVTAPGSPIRPKGRVRFFLETKRGKRWKPFSRYTKGVARPYNFTVPIKKPGIWRVRVKFVGQKPFGNTRTRVKRLGRFR</sequence>
<evidence type="ECO:0000259" key="5">
    <source>
        <dbReference type="Pfam" id="PF00150"/>
    </source>
</evidence>
<dbReference type="EMBL" id="CADCVS010000599">
    <property type="protein sequence ID" value="CAA9539424.1"/>
    <property type="molecule type" value="Genomic_DNA"/>
</dbReference>
<evidence type="ECO:0000256" key="2">
    <source>
        <dbReference type="ARBA" id="ARBA00023295"/>
    </source>
</evidence>
<dbReference type="InterPro" id="IPR001547">
    <property type="entry name" value="Glyco_hydro_5"/>
</dbReference>
<dbReference type="Pfam" id="PF17957">
    <property type="entry name" value="Big_7"/>
    <property type="match status" value="1"/>
</dbReference>
<evidence type="ECO:0000256" key="1">
    <source>
        <dbReference type="ARBA" id="ARBA00022801"/>
    </source>
</evidence>
<comment type="similarity">
    <text evidence="3">Belongs to the glycosyl hydrolase 5 (cellulase A) family.</text>
</comment>
<dbReference type="GO" id="GO:0000272">
    <property type="term" value="P:polysaccharide catabolic process"/>
    <property type="evidence" value="ECO:0007669"/>
    <property type="project" value="InterPro"/>
</dbReference>
<evidence type="ECO:0000256" key="4">
    <source>
        <dbReference type="SAM" id="SignalP"/>
    </source>
</evidence>
<dbReference type="PANTHER" id="PTHR12631">
    <property type="entry name" value="ALPHA-L-IDURONIDASE"/>
    <property type="match status" value="1"/>
</dbReference>
<keyword evidence="1 3" id="KW-0378">Hydrolase</keyword>
<dbReference type="InterPro" id="IPR013783">
    <property type="entry name" value="Ig-like_fold"/>
</dbReference>
<gene>
    <name evidence="6" type="ORF">AVDCRST_MAG30-4582</name>
</gene>